<evidence type="ECO:0000313" key="9">
    <source>
        <dbReference type="Proteomes" id="UP001054902"/>
    </source>
</evidence>
<dbReference type="GO" id="GO:0003682">
    <property type="term" value="F:chromatin binding"/>
    <property type="evidence" value="ECO:0007669"/>
    <property type="project" value="TreeGrafter"/>
</dbReference>
<dbReference type="GO" id="GO:0006270">
    <property type="term" value="P:DNA replication initiation"/>
    <property type="evidence" value="ECO:0007669"/>
    <property type="project" value="TreeGrafter"/>
</dbReference>
<accession>A0AAD3CQ66</accession>
<evidence type="ECO:0000256" key="1">
    <source>
        <dbReference type="ARBA" id="ARBA00004604"/>
    </source>
</evidence>
<proteinExistence type="inferred from homology"/>
<keyword evidence="4" id="KW-0539">Nucleus</keyword>
<evidence type="ECO:0000256" key="3">
    <source>
        <dbReference type="ARBA" id="ARBA00023054"/>
    </source>
</evidence>
<organism evidence="8 9">
    <name type="scientific">Chaetoceros tenuissimus</name>
    <dbReference type="NCBI Taxonomy" id="426638"/>
    <lineage>
        <taxon>Eukaryota</taxon>
        <taxon>Sar</taxon>
        <taxon>Stramenopiles</taxon>
        <taxon>Ochrophyta</taxon>
        <taxon>Bacillariophyta</taxon>
        <taxon>Coscinodiscophyceae</taxon>
        <taxon>Chaetocerotophycidae</taxon>
        <taxon>Chaetocerotales</taxon>
        <taxon>Chaetocerotaceae</taxon>
        <taxon>Chaetoceros</taxon>
    </lineage>
</organism>
<comment type="caution">
    <text evidence="8">The sequence shown here is derived from an EMBL/GenBank/DDBJ whole genome shotgun (WGS) entry which is preliminary data.</text>
</comment>
<dbReference type="InterPro" id="IPR011501">
    <property type="entry name" value="Noc3_N"/>
</dbReference>
<dbReference type="InterPro" id="IPR016903">
    <property type="entry name" value="Nucleolar_cplx-assoc_3"/>
</dbReference>
<evidence type="ECO:0000256" key="5">
    <source>
        <dbReference type="SAM" id="MobiDB-lite"/>
    </source>
</evidence>
<evidence type="ECO:0000259" key="7">
    <source>
        <dbReference type="Pfam" id="PF07540"/>
    </source>
</evidence>
<dbReference type="AlphaFoldDB" id="A0AAD3CQ66"/>
<feature type="compositionally biased region" description="Basic and acidic residues" evidence="5">
    <location>
        <begin position="1"/>
        <end position="18"/>
    </location>
</feature>
<dbReference type="Pfam" id="PF03914">
    <property type="entry name" value="CBF"/>
    <property type="match status" value="1"/>
</dbReference>
<keyword evidence="3" id="KW-0175">Coiled coil</keyword>
<dbReference type="EMBL" id="BLLK01000038">
    <property type="protein sequence ID" value="GFH50047.1"/>
    <property type="molecule type" value="Genomic_DNA"/>
</dbReference>
<dbReference type="PANTHER" id="PTHR14428:SF5">
    <property type="entry name" value="NUCLEOLAR COMPLEX PROTEIN 3 HOMOLOG"/>
    <property type="match status" value="1"/>
</dbReference>
<dbReference type="InterPro" id="IPR016024">
    <property type="entry name" value="ARM-type_fold"/>
</dbReference>
<dbReference type="InterPro" id="IPR005612">
    <property type="entry name" value="CCAAT-binding_factor"/>
</dbReference>
<evidence type="ECO:0000259" key="6">
    <source>
        <dbReference type="Pfam" id="PF03914"/>
    </source>
</evidence>
<comment type="similarity">
    <text evidence="2">Belongs to the CBF/MAK21 family.</text>
</comment>
<protein>
    <submittedName>
        <fullName evidence="8">NOC3p-domain-containing protein</fullName>
    </submittedName>
</protein>
<gene>
    <name evidence="8" type="ORF">CTEN210_06523</name>
</gene>
<dbReference type="Proteomes" id="UP001054902">
    <property type="component" value="Unassembled WGS sequence"/>
</dbReference>
<dbReference type="PANTHER" id="PTHR14428">
    <property type="entry name" value="NUCLEOLAR COMPLEX PROTEIN 3"/>
    <property type="match status" value="1"/>
</dbReference>
<evidence type="ECO:0000256" key="2">
    <source>
        <dbReference type="ARBA" id="ARBA00007797"/>
    </source>
</evidence>
<sequence length="644" mass="72040">MVTKDAKRMRAERDEANAKAKRKLPAKPSIPVQRTISNLDTAITSLSQAQRCELIAEISESILEDPQTAFLSISEDDDDDNESSGPRTPSKMRKILELANPQKNGGDEITTKLAILSLLAIFQDIIPTYRIRLPTAQERSVKVSKDIKKLWDYESKLLSTYQQYLKLLDSLWTCGNGKQSKHMDTSLNQISVTAILCLAELLKSASHFNFRSNIMNIVVKQMNHKSEEVSNACCNAVAYVFSNDKQGEIALEAAKAIAKMVKGKYERGVGAAMSIKPALVRTFLSLPLRVHEDEAQAAKLAEQAKSKKKRKSQEEEDLENDLKEADATVDKIILAKSQADTLHSVTLTYFRILKGVNLVSLNEEGKKKNMEAATFLLAPALEGLAKFAHLINFDTVRDVLEVLKGLLKTVNALPLDASLNCILTAFQTLQGPGRELQIDQKEYVSPLYSQLPRLISEGHDSTNADLAIKCLTSAFMKRKEYSTVRVAAFAKQLSTVAMHAPSFTSAPLLAFLRQLYHRYPSAAQLLENEQDVVTQGTYSPEAEDPEYTNPFATAAWELGSLKFHINPAVRRHAKGAAEKKMLMLPAEDPLRIRSELVRDSQELHIAHTVSKKKHPLAVSQKKDKRRRTQYRFVTPRTTQNYHLK</sequence>
<feature type="region of interest" description="Disordered" evidence="5">
    <location>
        <begin position="72"/>
        <end position="92"/>
    </location>
</feature>
<feature type="region of interest" description="Disordered" evidence="5">
    <location>
        <begin position="1"/>
        <end position="29"/>
    </location>
</feature>
<dbReference type="SUPFAM" id="SSF48371">
    <property type="entry name" value="ARM repeat"/>
    <property type="match status" value="1"/>
</dbReference>
<name>A0AAD3CQ66_9STRA</name>
<dbReference type="Pfam" id="PF07540">
    <property type="entry name" value="NOC3p"/>
    <property type="match status" value="1"/>
</dbReference>
<reference evidence="8 9" key="1">
    <citation type="journal article" date="2021" name="Sci. Rep.">
        <title>The genome of the diatom Chaetoceros tenuissimus carries an ancient integrated fragment of an extant virus.</title>
        <authorList>
            <person name="Hongo Y."/>
            <person name="Kimura K."/>
            <person name="Takaki Y."/>
            <person name="Yoshida Y."/>
            <person name="Baba S."/>
            <person name="Kobayashi G."/>
            <person name="Nagasaki K."/>
            <person name="Hano T."/>
            <person name="Tomaru Y."/>
        </authorList>
    </citation>
    <scope>NUCLEOTIDE SEQUENCE [LARGE SCALE GENOMIC DNA]</scope>
    <source>
        <strain evidence="8 9">NIES-3715</strain>
    </source>
</reference>
<evidence type="ECO:0000313" key="8">
    <source>
        <dbReference type="EMBL" id="GFH50047.1"/>
    </source>
</evidence>
<feature type="domain" description="CCAAT-binding factor" evidence="6">
    <location>
        <begin position="418"/>
        <end position="573"/>
    </location>
</feature>
<dbReference type="GO" id="GO:0005730">
    <property type="term" value="C:nucleolus"/>
    <property type="evidence" value="ECO:0007669"/>
    <property type="project" value="UniProtKB-SubCell"/>
</dbReference>
<feature type="domain" description="Nucleolar complex-associated protein 3 N-terminal" evidence="7">
    <location>
        <begin position="53"/>
        <end position="164"/>
    </location>
</feature>
<evidence type="ECO:0000256" key="4">
    <source>
        <dbReference type="ARBA" id="ARBA00023242"/>
    </source>
</evidence>
<comment type="subcellular location">
    <subcellularLocation>
        <location evidence="1">Nucleus</location>
        <location evidence="1">Nucleolus</location>
    </subcellularLocation>
</comment>
<feature type="region of interest" description="Disordered" evidence="5">
    <location>
        <begin position="300"/>
        <end position="322"/>
    </location>
</feature>
<keyword evidence="9" id="KW-1185">Reference proteome</keyword>